<gene>
    <name evidence="1" type="ORF">DARMORV10_A01P20810.1</name>
</gene>
<accession>A0A816XYV5</accession>
<dbReference type="AlphaFoldDB" id="A0A816XYV5"/>
<reference evidence="1" key="1">
    <citation type="submission" date="2021-01" db="EMBL/GenBank/DDBJ databases">
        <authorList>
            <consortium name="Genoscope - CEA"/>
            <person name="William W."/>
        </authorList>
    </citation>
    <scope>NUCLEOTIDE SEQUENCE</scope>
</reference>
<dbReference type="Proteomes" id="UP001295469">
    <property type="component" value="Chromosome A01"/>
</dbReference>
<feature type="non-terminal residue" evidence="1">
    <location>
        <position position="1"/>
    </location>
</feature>
<name>A0A816XYV5_BRANA</name>
<organism evidence="1">
    <name type="scientific">Brassica napus</name>
    <name type="common">Rape</name>
    <dbReference type="NCBI Taxonomy" id="3708"/>
    <lineage>
        <taxon>Eukaryota</taxon>
        <taxon>Viridiplantae</taxon>
        <taxon>Streptophyta</taxon>
        <taxon>Embryophyta</taxon>
        <taxon>Tracheophyta</taxon>
        <taxon>Spermatophyta</taxon>
        <taxon>Magnoliopsida</taxon>
        <taxon>eudicotyledons</taxon>
        <taxon>Gunneridae</taxon>
        <taxon>Pentapetalae</taxon>
        <taxon>rosids</taxon>
        <taxon>malvids</taxon>
        <taxon>Brassicales</taxon>
        <taxon>Brassicaceae</taxon>
        <taxon>Brassiceae</taxon>
        <taxon>Brassica</taxon>
    </lineage>
</organism>
<proteinExistence type="predicted"/>
<dbReference type="EMBL" id="HG994355">
    <property type="protein sequence ID" value="CAF2150746.1"/>
    <property type="molecule type" value="Genomic_DNA"/>
</dbReference>
<sequence length="78" mass="8757">DPLVEPEVFTWPNNTPESRILVGGYHSTSSVITNTLSVSHLNTFLENQTGNFESPYRFFPGECDRSSETGTYLSFISH</sequence>
<evidence type="ECO:0000313" key="1">
    <source>
        <dbReference type="EMBL" id="CAF2150746.1"/>
    </source>
</evidence>
<protein>
    <submittedName>
        <fullName evidence="1">(rape) hypothetical protein</fullName>
    </submittedName>
</protein>